<dbReference type="Pfam" id="PF00226">
    <property type="entry name" value="DnaJ"/>
    <property type="match status" value="1"/>
</dbReference>
<dbReference type="PROSITE" id="PS50005">
    <property type="entry name" value="TPR"/>
    <property type="match status" value="1"/>
</dbReference>
<dbReference type="InterPro" id="IPR036869">
    <property type="entry name" value="J_dom_sf"/>
</dbReference>
<dbReference type="SMART" id="SM00271">
    <property type="entry name" value="DnaJ"/>
    <property type="match status" value="1"/>
</dbReference>
<protein>
    <submittedName>
        <fullName evidence="4">Heat shock protein DnaJ domain protein</fullName>
    </submittedName>
</protein>
<dbReference type="eggNOG" id="COG2214">
    <property type="taxonomic scope" value="Bacteria"/>
</dbReference>
<organism evidence="4 5">
    <name type="scientific">Gloeothece verrucosa (strain PCC 7822)</name>
    <name type="common">Cyanothece sp. (strain PCC 7822)</name>
    <dbReference type="NCBI Taxonomy" id="497965"/>
    <lineage>
        <taxon>Bacteria</taxon>
        <taxon>Bacillati</taxon>
        <taxon>Cyanobacteriota</taxon>
        <taxon>Cyanophyceae</taxon>
        <taxon>Oscillatoriophycideae</taxon>
        <taxon>Chroococcales</taxon>
        <taxon>Aphanothecaceae</taxon>
        <taxon>Gloeothece</taxon>
        <taxon>Gloeothece verrucosa</taxon>
    </lineage>
</organism>
<dbReference type="Gene3D" id="1.10.287.110">
    <property type="entry name" value="DnaJ domain"/>
    <property type="match status" value="1"/>
</dbReference>
<dbReference type="HOGENOM" id="CLU_923530_0_0_3"/>
<proteinExistence type="predicted"/>
<dbReference type="OrthoDB" id="494812at2"/>
<evidence type="ECO:0000256" key="1">
    <source>
        <dbReference type="PROSITE-ProRule" id="PRU00339"/>
    </source>
</evidence>
<dbReference type="InterPro" id="IPR019734">
    <property type="entry name" value="TPR_rpt"/>
</dbReference>
<dbReference type="KEGG" id="cyj:Cyan7822_1059"/>
<dbReference type="RefSeq" id="WP_013321175.1">
    <property type="nucleotide sequence ID" value="NC_014501.1"/>
</dbReference>
<dbReference type="CDD" id="cd06257">
    <property type="entry name" value="DnaJ"/>
    <property type="match status" value="1"/>
</dbReference>
<dbReference type="SMART" id="SM00028">
    <property type="entry name" value="TPR"/>
    <property type="match status" value="2"/>
</dbReference>
<evidence type="ECO:0000256" key="2">
    <source>
        <dbReference type="SAM" id="MobiDB-lite"/>
    </source>
</evidence>
<dbReference type="SUPFAM" id="SSF48452">
    <property type="entry name" value="TPR-like"/>
    <property type="match status" value="1"/>
</dbReference>
<dbReference type="Proteomes" id="UP000008206">
    <property type="component" value="Chromosome"/>
</dbReference>
<dbReference type="SUPFAM" id="SSF46565">
    <property type="entry name" value="Chaperone J-domain"/>
    <property type="match status" value="1"/>
</dbReference>
<dbReference type="eggNOG" id="COG0457">
    <property type="taxonomic scope" value="Bacteria"/>
</dbReference>
<evidence type="ECO:0000313" key="5">
    <source>
        <dbReference type="Proteomes" id="UP000008206"/>
    </source>
</evidence>
<dbReference type="InterPro" id="IPR001623">
    <property type="entry name" value="DnaJ_domain"/>
</dbReference>
<dbReference type="STRING" id="497965.Cyan7822_1059"/>
<feature type="repeat" description="TPR" evidence="1">
    <location>
        <begin position="202"/>
        <end position="235"/>
    </location>
</feature>
<dbReference type="PROSITE" id="PS50076">
    <property type="entry name" value="DNAJ_2"/>
    <property type="match status" value="1"/>
</dbReference>
<gene>
    <name evidence="4" type="ordered locus">Cyan7822_1059</name>
</gene>
<dbReference type="Gene3D" id="1.25.40.10">
    <property type="entry name" value="Tetratricopeptide repeat domain"/>
    <property type="match status" value="1"/>
</dbReference>
<keyword evidence="4" id="KW-0346">Stress response</keyword>
<feature type="domain" description="J" evidence="3">
    <location>
        <begin position="16"/>
        <end position="87"/>
    </location>
</feature>
<reference evidence="5" key="1">
    <citation type="journal article" date="2011" name="MBio">
        <title>Novel metabolic attributes of the genus Cyanothece, comprising a group of unicellular nitrogen-fixing Cyanobacteria.</title>
        <authorList>
            <person name="Bandyopadhyay A."/>
            <person name="Elvitigala T."/>
            <person name="Welsh E."/>
            <person name="Stockel J."/>
            <person name="Liberton M."/>
            <person name="Min H."/>
            <person name="Sherman L.A."/>
            <person name="Pakrasi H.B."/>
        </authorList>
    </citation>
    <scope>NUCLEOTIDE SEQUENCE [LARGE SCALE GENOMIC DNA]</scope>
    <source>
        <strain evidence="5">PCC 7822</strain>
    </source>
</reference>
<evidence type="ECO:0000259" key="3">
    <source>
        <dbReference type="PROSITE" id="PS50076"/>
    </source>
</evidence>
<feature type="region of interest" description="Disordered" evidence="2">
    <location>
        <begin position="282"/>
        <end position="314"/>
    </location>
</feature>
<dbReference type="InterPro" id="IPR011990">
    <property type="entry name" value="TPR-like_helical_dom_sf"/>
</dbReference>
<dbReference type="EMBL" id="CP002198">
    <property type="protein sequence ID" value="ADN13068.1"/>
    <property type="molecule type" value="Genomic_DNA"/>
</dbReference>
<dbReference type="AlphaFoldDB" id="E0UET8"/>
<keyword evidence="1" id="KW-0802">TPR repeat</keyword>
<name>E0UET8_GLOV7</name>
<evidence type="ECO:0000313" key="4">
    <source>
        <dbReference type="EMBL" id="ADN13068.1"/>
    </source>
</evidence>
<accession>E0UET8</accession>
<sequence>MAFPIQQGLFQFVDIDHHAILGVPIGADLKEMRQRYLIVARQLHPDTCKALTKAEKERANTVLSKLVNPAWEKLSREASRLDYQVIISQIGRGLSQQQLSLTSPTAQQLLNTKKNLELEYRSLLKSLVAEQYTTLDNIYQKIALLSELNLAYLVRTQGLSTTPNHTPHIEVSKEVSKTIHKDTIIEIIEQPLENEPVKESLVAPYLRRAQNYAEKGNYAQVILEMREALKLEPNNSSCHGMLGLAYLKQNQATMAKVHITTALKCGPTDPIALQAKQELDKTLPANAKQTRPGVDSSKQSKGFWTLFGGGDKKK</sequence>
<keyword evidence="5" id="KW-1185">Reference proteome</keyword>